<sequence>MRASASHKETPAAERSIATSVLFAIILVVGGGEDKEAKLPKMGPGWSPPPPRLVREQPSAGQGTCCMRSGGAPGSLRFPSGRGCAGAARGRLQAPRGGGGGRGSSPQHFPRCHADPG</sequence>
<comment type="caution">
    <text evidence="3">The sequence shown here is derived from an EMBL/GenBank/DDBJ whole genome shotgun (WGS) entry which is preliminary data.</text>
</comment>
<gene>
    <name evidence="3" type="ORF">DR999_PMT23623</name>
</gene>
<evidence type="ECO:0000313" key="3">
    <source>
        <dbReference type="EMBL" id="TFJ95015.1"/>
    </source>
</evidence>
<keyword evidence="2" id="KW-1133">Transmembrane helix</keyword>
<proteinExistence type="predicted"/>
<evidence type="ECO:0000256" key="1">
    <source>
        <dbReference type="SAM" id="MobiDB-lite"/>
    </source>
</evidence>
<feature type="compositionally biased region" description="Low complexity" evidence="1">
    <location>
        <begin position="81"/>
        <end position="95"/>
    </location>
</feature>
<name>A0A4D9DBD9_9SAUR</name>
<reference evidence="3 4" key="1">
    <citation type="submission" date="2019-04" db="EMBL/GenBank/DDBJ databases">
        <title>Draft genome of the big-headed turtle Platysternon megacephalum.</title>
        <authorList>
            <person name="Gong S."/>
        </authorList>
    </citation>
    <scope>NUCLEOTIDE SEQUENCE [LARGE SCALE GENOMIC DNA]</scope>
    <source>
        <strain evidence="3">DO16091913</strain>
        <tissue evidence="3">Muscle</tissue>
    </source>
</reference>
<protein>
    <submittedName>
        <fullName evidence="3">Peptide chain release factor I</fullName>
    </submittedName>
</protein>
<dbReference type="AlphaFoldDB" id="A0A4D9DBD9"/>
<evidence type="ECO:0000313" key="4">
    <source>
        <dbReference type="Proteomes" id="UP000297703"/>
    </source>
</evidence>
<keyword evidence="4" id="KW-1185">Reference proteome</keyword>
<keyword evidence="2" id="KW-0472">Membrane</keyword>
<feature type="region of interest" description="Disordered" evidence="1">
    <location>
        <begin position="35"/>
        <end position="117"/>
    </location>
</feature>
<reference evidence="3 4" key="2">
    <citation type="submission" date="2019-04" db="EMBL/GenBank/DDBJ databases">
        <title>The genome sequence of big-headed turtle.</title>
        <authorList>
            <person name="Gong S."/>
        </authorList>
    </citation>
    <scope>NUCLEOTIDE SEQUENCE [LARGE SCALE GENOMIC DNA]</scope>
    <source>
        <strain evidence="3">DO16091913</strain>
        <tissue evidence="3">Muscle</tissue>
    </source>
</reference>
<keyword evidence="2" id="KW-0812">Transmembrane</keyword>
<organism evidence="3 4">
    <name type="scientific">Platysternon megacephalum</name>
    <name type="common">big-headed turtle</name>
    <dbReference type="NCBI Taxonomy" id="55544"/>
    <lineage>
        <taxon>Eukaryota</taxon>
        <taxon>Metazoa</taxon>
        <taxon>Chordata</taxon>
        <taxon>Craniata</taxon>
        <taxon>Vertebrata</taxon>
        <taxon>Euteleostomi</taxon>
        <taxon>Archelosauria</taxon>
        <taxon>Testudinata</taxon>
        <taxon>Testudines</taxon>
        <taxon>Cryptodira</taxon>
        <taxon>Durocryptodira</taxon>
        <taxon>Testudinoidea</taxon>
        <taxon>Platysternidae</taxon>
        <taxon>Platysternon</taxon>
    </lineage>
</organism>
<feature type="transmembrane region" description="Helical" evidence="2">
    <location>
        <begin position="12"/>
        <end position="32"/>
    </location>
</feature>
<evidence type="ECO:0000256" key="2">
    <source>
        <dbReference type="SAM" id="Phobius"/>
    </source>
</evidence>
<accession>A0A4D9DBD9</accession>
<dbReference type="Proteomes" id="UP000297703">
    <property type="component" value="Unassembled WGS sequence"/>
</dbReference>
<dbReference type="EMBL" id="QXTE01017363">
    <property type="protein sequence ID" value="TFJ95015.1"/>
    <property type="molecule type" value="Genomic_DNA"/>
</dbReference>